<feature type="transmembrane region" description="Helical" evidence="1">
    <location>
        <begin position="148"/>
        <end position="168"/>
    </location>
</feature>
<feature type="transmembrane region" description="Helical" evidence="1">
    <location>
        <begin position="32"/>
        <end position="52"/>
    </location>
</feature>
<organism evidence="2 3">
    <name type="scientific">Aquirufa aurantiipilula</name>
    <dbReference type="NCBI Taxonomy" id="2696561"/>
    <lineage>
        <taxon>Bacteria</taxon>
        <taxon>Pseudomonadati</taxon>
        <taxon>Bacteroidota</taxon>
        <taxon>Cytophagia</taxon>
        <taxon>Cytophagales</taxon>
        <taxon>Flectobacillaceae</taxon>
        <taxon>Aquirufa</taxon>
    </lineage>
</organism>
<feature type="transmembrane region" description="Helical" evidence="1">
    <location>
        <begin position="58"/>
        <end position="83"/>
    </location>
</feature>
<keyword evidence="1" id="KW-1133">Transmembrane helix</keyword>
<reference evidence="2 3" key="1">
    <citation type="submission" date="2023-03" db="EMBL/GenBank/DDBJ databases">
        <title>Genome sequencing of Aquirufa.</title>
        <authorList>
            <person name="Pitt A."/>
            <person name="Hahn M.W."/>
        </authorList>
    </citation>
    <scope>NUCLEOTIDE SEQUENCE [LARGE SCALE GENOMIC DNA]</scope>
    <source>
        <strain evidence="2 3">WAEICH-18A</strain>
    </source>
</reference>
<evidence type="ECO:0000313" key="2">
    <source>
        <dbReference type="EMBL" id="MDF5691328.1"/>
    </source>
</evidence>
<name>A0ABT6BLG7_9BACT</name>
<feature type="transmembrane region" description="Helical" evidence="1">
    <location>
        <begin position="188"/>
        <end position="209"/>
    </location>
</feature>
<feature type="transmembrane region" description="Helical" evidence="1">
    <location>
        <begin position="95"/>
        <end position="113"/>
    </location>
</feature>
<keyword evidence="1" id="KW-0472">Membrane</keyword>
<accession>A0ABT6BLG7</accession>
<keyword evidence="1" id="KW-0812">Transmembrane</keyword>
<dbReference type="Proteomes" id="UP001321344">
    <property type="component" value="Unassembled WGS sequence"/>
</dbReference>
<evidence type="ECO:0000256" key="1">
    <source>
        <dbReference type="SAM" id="Phobius"/>
    </source>
</evidence>
<evidence type="ECO:0000313" key="3">
    <source>
        <dbReference type="Proteomes" id="UP001321344"/>
    </source>
</evidence>
<protein>
    <recommendedName>
        <fullName evidence="4">Histidine kinase N-terminal 7TM region domain-containing protein</fullName>
    </recommendedName>
</protein>
<feature type="transmembrane region" description="Helical" evidence="1">
    <location>
        <begin position="6"/>
        <end position="25"/>
    </location>
</feature>
<comment type="caution">
    <text evidence="2">The sequence shown here is derived from an EMBL/GenBank/DDBJ whole genome shotgun (WGS) entry which is preliminary data.</text>
</comment>
<dbReference type="EMBL" id="JARJOW010000007">
    <property type="protein sequence ID" value="MDF5691328.1"/>
    <property type="molecule type" value="Genomic_DNA"/>
</dbReference>
<proteinExistence type="predicted"/>
<evidence type="ECO:0008006" key="4">
    <source>
        <dbReference type="Google" id="ProtNLM"/>
    </source>
</evidence>
<keyword evidence="3" id="KW-1185">Reference proteome</keyword>
<gene>
    <name evidence="2" type="ORF">PQG43_10665</name>
</gene>
<dbReference type="RefSeq" id="WP_276344634.1">
    <property type="nucleotide sequence ID" value="NZ_JARJOW010000007.1"/>
</dbReference>
<sequence length="292" mass="34466">MFDFVPYLSFLTSGIGVLFSVYLFLRFRTYPKVYWLILLIFSLVFLEFYIFALTSKQIYQMLFLLRVPNIVRAFVPTLLYFYVWTMLHPKQKWKSYQYLHFLFPLVILIGVMPDILMSASEKRAIIDGYYEHNNFLLKMPAGWIPPGMVQPVSILFGISYGVFCLWMIYQSKKRYASPFAFINKQSLIWLQLLSAAVMLYFLLQFYQYLTLVLGYSFDPPSQIFKCTIAISLFTYFMSSPNVQENMDGCIIPNKHENETIVPPMEKICPQILPNYQQDEAIQQTDRLMKESY</sequence>